<keyword evidence="9" id="KW-0675">Receptor</keyword>
<evidence type="ECO:0000256" key="7">
    <source>
        <dbReference type="ARBA" id="ARBA00023065"/>
    </source>
</evidence>
<feature type="transmembrane region" description="Helical" evidence="13">
    <location>
        <begin position="208"/>
        <end position="231"/>
    </location>
</feature>
<dbReference type="Pfam" id="PF10613">
    <property type="entry name" value="Lig_chan-Glu_bd"/>
    <property type="match status" value="1"/>
</dbReference>
<comment type="similarity">
    <text evidence="2">Belongs to the glutamate-gated ion channel (TC 1.A.10.1) family.</text>
</comment>
<dbReference type="Proteomes" id="UP000820818">
    <property type="component" value="Linkage Group LG10"/>
</dbReference>
<evidence type="ECO:0000256" key="10">
    <source>
        <dbReference type="ARBA" id="ARBA00023180"/>
    </source>
</evidence>
<evidence type="ECO:0008006" key="18">
    <source>
        <dbReference type="Google" id="ProtNLM"/>
    </source>
</evidence>
<evidence type="ECO:0000256" key="4">
    <source>
        <dbReference type="ARBA" id="ARBA00022475"/>
    </source>
</evidence>
<keyword evidence="7" id="KW-0406">Ion transport</keyword>
<feature type="domain" description="Ionotropic glutamate receptor L-glutamate and glycine-binding" evidence="15">
    <location>
        <begin position="91"/>
        <end position="153"/>
    </location>
</feature>
<accession>A0AAD5KH03</accession>
<evidence type="ECO:0000256" key="1">
    <source>
        <dbReference type="ARBA" id="ARBA00004651"/>
    </source>
</evidence>
<dbReference type="Gene3D" id="3.40.190.10">
    <property type="entry name" value="Periplasmic binding protein-like II"/>
    <property type="match status" value="2"/>
</dbReference>
<dbReference type="EMBL" id="WJBH02000010">
    <property type="protein sequence ID" value="KAI9552036.1"/>
    <property type="molecule type" value="Genomic_DNA"/>
</dbReference>
<dbReference type="InterPro" id="IPR001320">
    <property type="entry name" value="Iontro_rcpt_C"/>
</dbReference>
<comment type="subcellular location">
    <subcellularLocation>
        <location evidence="1">Cell membrane</location>
        <topology evidence="1">Multi-pass membrane protein</topology>
    </subcellularLocation>
</comment>
<keyword evidence="5 13" id="KW-0812">Transmembrane</keyword>
<evidence type="ECO:0000256" key="12">
    <source>
        <dbReference type="ARBA" id="ARBA00023303"/>
    </source>
</evidence>
<evidence type="ECO:0000256" key="11">
    <source>
        <dbReference type="ARBA" id="ARBA00023286"/>
    </source>
</evidence>
<dbReference type="SMART" id="SM00918">
    <property type="entry name" value="Lig_chan-Glu_bd"/>
    <property type="match status" value="1"/>
</dbReference>
<keyword evidence="4" id="KW-1003">Cell membrane</keyword>
<evidence type="ECO:0000259" key="15">
    <source>
        <dbReference type="SMART" id="SM00918"/>
    </source>
</evidence>
<gene>
    <name evidence="16" type="ORF">GHT06_022373</name>
</gene>
<dbReference type="GO" id="GO:0015276">
    <property type="term" value="F:ligand-gated monoatomic ion channel activity"/>
    <property type="evidence" value="ECO:0007669"/>
    <property type="project" value="InterPro"/>
</dbReference>
<feature type="transmembrane region" description="Helical" evidence="13">
    <location>
        <begin position="269"/>
        <end position="293"/>
    </location>
</feature>
<feature type="domain" description="Ionotropic glutamate receptor C-terminal" evidence="14">
    <location>
        <begin position="81"/>
        <end position="440"/>
    </location>
</feature>
<dbReference type="SUPFAM" id="SSF53850">
    <property type="entry name" value="Periplasmic binding protein-like II"/>
    <property type="match status" value="1"/>
</dbReference>
<dbReference type="SUPFAM" id="SSF141571">
    <property type="entry name" value="Pentapeptide repeat-like"/>
    <property type="match status" value="1"/>
</dbReference>
<dbReference type="GO" id="GO:0005886">
    <property type="term" value="C:plasma membrane"/>
    <property type="evidence" value="ECO:0007669"/>
    <property type="project" value="UniProtKB-SubCell"/>
</dbReference>
<evidence type="ECO:0000256" key="5">
    <source>
        <dbReference type="ARBA" id="ARBA00022692"/>
    </source>
</evidence>
<dbReference type="GO" id="GO:0050906">
    <property type="term" value="P:detection of stimulus involved in sensory perception"/>
    <property type="evidence" value="ECO:0007669"/>
    <property type="project" value="UniProtKB-ARBA"/>
</dbReference>
<organism evidence="16 17">
    <name type="scientific">Daphnia sinensis</name>
    <dbReference type="NCBI Taxonomy" id="1820382"/>
    <lineage>
        <taxon>Eukaryota</taxon>
        <taxon>Metazoa</taxon>
        <taxon>Ecdysozoa</taxon>
        <taxon>Arthropoda</taxon>
        <taxon>Crustacea</taxon>
        <taxon>Branchiopoda</taxon>
        <taxon>Diplostraca</taxon>
        <taxon>Cladocera</taxon>
        <taxon>Anomopoda</taxon>
        <taxon>Daphniidae</taxon>
        <taxon>Daphnia</taxon>
        <taxon>Daphnia similis group</taxon>
    </lineage>
</organism>
<evidence type="ECO:0000256" key="3">
    <source>
        <dbReference type="ARBA" id="ARBA00022448"/>
    </source>
</evidence>
<dbReference type="PANTHER" id="PTHR42643">
    <property type="entry name" value="IONOTROPIC RECEPTOR 20A-RELATED"/>
    <property type="match status" value="1"/>
</dbReference>
<dbReference type="SMART" id="SM00079">
    <property type="entry name" value="PBPe"/>
    <property type="match status" value="1"/>
</dbReference>
<evidence type="ECO:0000256" key="6">
    <source>
        <dbReference type="ARBA" id="ARBA00022989"/>
    </source>
</evidence>
<name>A0AAD5KH03_9CRUS</name>
<protein>
    <recommendedName>
        <fullName evidence="18">Ionotropic glutamate receptor L-glutamate and glycine-binding domain-containing protein</fullName>
    </recommendedName>
</protein>
<reference evidence="16 17" key="1">
    <citation type="submission" date="2022-05" db="EMBL/GenBank/DDBJ databases">
        <title>A multi-omics perspective on studying reproductive biology in Daphnia sinensis.</title>
        <authorList>
            <person name="Jia J."/>
        </authorList>
    </citation>
    <scope>NUCLEOTIDE SEQUENCE [LARGE SCALE GENOMIC DNA]</scope>
    <source>
        <strain evidence="16 17">WSL</strain>
    </source>
</reference>
<evidence type="ECO:0000256" key="9">
    <source>
        <dbReference type="ARBA" id="ARBA00023170"/>
    </source>
</evidence>
<evidence type="ECO:0000256" key="2">
    <source>
        <dbReference type="ARBA" id="ARBA00008685"/>
    </source>
</evidence>
<dbReference type="AlphaFoldDB" id="A0AAD5KH03"/>
<keyword evidence="11" id="KW-1071">Ligand-gated ion channel</keyword>
<keyword evidence="6 13" id="KW-1133">Transmembrane helix</keyword>
<keyword evidence="8 13" id="KW-0472">Membrane</keyword>
<dbReference type="InterPro" id="IPR052192">
    <property type="entry name" value="Insect_Ionotropic_Sensory_Rcpt"/>
</dbReference>
<comment type="caution">
    <text evidence="16">The sequence shown here is derived from an EMBL/GenBank/DDBJ whole genome shotgun (WGS) entry which is preliminary data.</text>
</comment>
<dbReference type="FunFam" id="3.40.190.10:FF:000024">
    <property type="entry name" value="Glutamate receptor, ionotropic, delta 1"/>
    <property type="match status" value="1"/>
</dbReference>
<evidence type="ECO:0000313" key="16">
    <source>
        <dbReference type="EMBL" id="KAI9552036.1"/>
    </source>
</evidence>
<dbReference type="InterPro" id="IPR019594">
    <property type="entry name" value="Glu/Gly-bd"/>
</dbReference>
<evidence type="ECO:0000256" key="8">
    <source>
        <dbReference type="ARBA" id="ARBA00023136"/>
    </source>
</evidence>
<sequence>MQIARCELRHVSTCSKSAFMFCIHLTTLPFRYHHLLDYEVMGNLCRRLVGVLVVLTVLTQNAVTQLYGLDAVHGNLLNGKTLRVASVEILPFVEFVRNENGDITEGRGFSFEIINALMETYNFSITIEVPKDKAYGALLPNVTWNGMIAMILNNESDVGIGSFSVTHVRHQVVDFTVAYYEESSGIMIPAPVRGKQLSTFIKPFQLQVWMILMGILVVLPFVMWIQSKLLAKAQRKNLKKREKQLAFVYGVLLTQSGQKIPEKVHSLRLLAMIWFLCALVFIHAYIGTLVSFLSVPNLKPIIRSLDELPASGLGWIVWSGSDLESLFLEATDGIYRIIGDQLRQHPERLVDSLVEGEQAVKKGGFAYMNNNARIKYAVEKDFFSSGSTCNLSIAKETFYKVNQAFALPKGSPIGAFLNKKILMMLESGLMEHWRMKHLSGKDHCSASHSYGALLRKLNFDDLKSAFLIWFVGVCIALLVFVIENIVYFSVKTRRHGIWLEDCKLEDCKLEDCKLEDCKTEDCKTEDCKTEDCRTGPSIRLDYEPEGYKLEDCKAEDYKLEDCKMENCMQEDCMPVGCMLEDWMLEDGRMAEHRLEDCRQEHYSNRMFREPVIVAFSEF</sequence>
<keyword evidence="12" id="KW-0407">Ion channel</keyword>
<evidence type="ECO:0000259" key="14">
    <source>
        <dbReference type="SMART" id="SM00079"/>
    </source>
</evidence>
<evidence type="ECO:0000313" key="17">
    <source>
        <dbReference type="Proteomes" id="UP000820818"/>
    </source>
</evidence>
<dbReference type="Gene3D" id="2.160.20.80">
    <property type="entry name" value="E3 ubiquitin-protein ligase SopA"/>
    <property type="match status" value="1"/>
</dbReference>
<keyword evidence="17" id="KW-1185">Reference proteome</keyword>
<dbReference type="PANTHER" id="PTHR42643:SF24">
    <property type="entry name" value="IONOTROPIC RECEPTOR 60A"/>
    <property type="match status" value="1"/>
</dbReference>
<dbReference type="Pfam" id="PF00060">
    <property type="entry name" value="Lig_chan"/>
    <property type="match status" value="1"/>
</dbReference>
<keyword evidence="3" id="KW-0813">Transport</keyword>
<keyword evidence="10" id="KW-0325">Glycoprotein</keyword>
<feature type="transmembrane region" description="Helical" evidence="13">
    <location>
        <begin position="466"/>
        <end position="490"/>
    </location>
</feature>
<proteinExistence type="inferred from homology"/>
<evidence type="ECO:0000256" key="13">
    <source>
        <dbReference type="SAM" id="Phobius"/>
    </source>
</evidence>